<reference evidence="1 2" key="1">
    <citation type="journal article" date="2022" name="DNA Res.">
        <title>Chromosomal-level genome assembly of the orchid tree Bauhinia variegata (Leguminosae; Cercidoideae) supports the allotetraploid origin hypothesis of Bauhinia.</title>
        <authorList>
            <person name="Zhong Y."/>
            <person name="Chen Y."/>
            <person name="Zheng D."/>
            <person name="Pang J."/>
            <person name="Liu Y."/>
            <person name="Luo S."/>
            <person name="Meng S."/>
            <person name="Qian L."/>
            <person name="Wei D."/>
            <person name="Dai S."/>
            <person name="Zhou R."/>
        </authorList>
    </citation>
    <scope>NUCLEOTIDE SEQUENCE [LARGE SCALE GENOMIC DNA]</scope>
    <source>
        <strain evidence="1">BV-YZ2020</strain>
    </source>
</reference>
<gene>
    <name evidence="1" type="ORF">L6164_037594</name>
</gene>
<dbReference type="EMBL" id="CM039439">
    <property type="protein sequence ID" value="KAI4297719.1"/>
    <property type="molecule type" value="Genomic_DNA"/>
</dbReference>
<name>A0ACB9KKG3_BAUVA</name>
<accession>A0ACB9KKG3</accession>
<protein>
    <submittedName>
        <fullName evidence="1">Uncharacterized protein</fullName>
    </submittedName>
</protein>
<organism evidence="1 2">
    <name type="scientific">Bauhinia variegata</name>
    <name type="common">Purple orchid tree</name>
    <name type="synonym">Phanera variegata</name>
    <dbReference type="NCBI Taxonomy" id="167791"/>
    <lineage>
        <taxon>Eukaryota</taxon>
        <taxon>Viridiplantae</taxon>
        <taxon>Streptophyta</taxon>
        <taxon>Embryophyta</taxon>
        <taxon>Tracheophyta</taxon>
        <taxon>Spermatophyta</taxon>
        <taxon>Magnoliopsida</taxon>
        <taxon>eudicotyledons</taxon>
        <taxon>Gunneridae</taxon>
        <taxon>Pentapetalae</taxon>
        <taxon>rosids</taxon>
        <taxon>fabids</taxon>
        <taxon>Fabales</taxon>
        <taxon>Fabaceae</taxon>
        <taxon>Cercidoideae</taxon>
        <taxon>Cercideae</taxon>
        <taxon>Bauhiniinae</taxon>
        <taxon>Bauhinia</taxon>
    </lineage>
</organism>
<sequence>MEWFYPKRRGPEWKQRGLTAQTRSSVSAPSIHLLMIFGVVVCLLWFSQYSEYKAQLHQTAINLQLFLLLLPILLIFFVVSYFKQRKVQTSSHPFRA</sequence>
<keyword evidence="2" id="KW-1185">Reference proteome</keyword>
<evidence type="ECO:0000313" key="1">
    <source>
        <dbReference type="EMBL" id="KAI4297719.1"/>
    </source>
</evidence>
<evidence type="ECO:0000313" key="2">
    <source>
        <dbReference type="Proteomes" id="UP000828941"/>
    </source>
</evidence>
<proteinExistence type="predicted"/>
<comment type="caution">
    <text evidence="1">The sequence shown here is derived from an EMBL/GenBank/DDBJ whole genome shotgun (WGS) entry which is preliminary data.</text>
</comment>
<dbReference type="Proteomes" id="UP000828941">
    <property type="component" value="Chromosome 14"/>
</dbReference>